<evidence type="ECO:0000313" key="8">
    <source>
        <dbReference type="EMBL" id="ELR18259.1"/>
    </source>
</evidence>
<dbReference type="Pfam" id="PF00149">
    <property type="entry name" value="Metallophos"/>
    <property type="match status" value="1"/>
</dbReference>
<name>L8GYB4_ACACF</name>
<dbReference type="GO" id="GO:0000298">
    <property type="term" value="F:endopolyphosphatase activity"/>
    <property type="evidence" value="ECO:0007669"/>
    <property type="project" value="TreeGrafter"/>
</dbReference>
<dbReference type="KEGG" id="acan:ACA1_370120"/>
<evidence type="ECO:0000256" key="3">
    <source>
        <dbReference type="ARBA" id="ARBA00022525"/>
    </source>
</evidence>
<keyword evidence="3" id="KW-0964">Secreted</keyword>
<dbReference type="AlphaFoldDB" id="L8GYB4"/>
<dbReference type="Gene3D" id="3.60.21.10">
    <property type="match status" value="1"/>
</dbReference>
<dbReference type="PANTHER" id="PTHR10340">
    <property type="entry name" value="SPHINGOMYELIN PHOSPHODIESTERASE"/>
    <property type="match status" value="1"/>
</dbReference>
<dbReference type="GO" id="GO:0005615">
    <property type="term" value="C:extracellular space"/>
    <property type="evidence" value="ECO:0007669"/>
    <property type="project" value="TreeGrafter"/>
</dbReference>
<dbReference type="InterPro" id="IPR045473">
    <property type="entry name" value="ASM_C"/>
</dbReference>
<comment type="similarity">
    <text evidence="2">Belongs to the acid sphingomyelinase family.</text>
</comment>
<reference evidence="8 9" key="1">
    <citation type="journal article" date="2013" name="Genome Biol.">
        <title>Genome of Acanthamoeba castellanii highlights extensive lateral gene transfer and early evolution of tyrosine kinase signaling.</title>
        <authorList>
            <person name="Clarke M."/>
            <person name="Lohan A.J."/>
            <person name="Liu B."/>
            <person name="Lagkouvardos I."/>
            <person name="Roy S."/>
            <person name="Zafar N."/>
            <person name="Bertelli C."/>
            <person name="Schilde C."/>
            <person name="Kianianmomeni A."/>
            <person name="Burglin T.R."/>
            <person name="Frech C."/>
            <person name="Turcotte B."/>
            <person name="Kopec K.O."/>
            <person name="Synnott J.M."/>
            <person name="Choo C."/>
            <person name="Paponov I."/>
            <person name="Finkler A."/>
            <person name="Soon Heng Tan C."/>
            <person name="Hutchins A.P."/>
            <person name="Weinmeier T."/>
            <person name="Rattei T."/>
            <person name="Chu J.S."/>
            <person name="Gimenez G."/>
            <person name="Irimia M."/>
            <person name="Rigden D.J."/>
            <person name="Fitzpatrick D.A."/>
            <person name="Lorenzo-Morales J."/>
            <person name="Bateman A."/>
            <person name="Chiu C.H."/>
            <person name="Tang P."/>
            <person name="Hegemann P."/>
            <person name="Fromm H."/>
            <person name="Raoult D."/>
            <person name="Greub G."/>
            <person name="Miranda-Saavedra D."/>
            <person name="Chen N."/>
            <person name="Nash P."/>
            <person name="Ginger M.L."/>
            <person name="Horn M."/>
            <person name="Schaap P."/>
            <person name="Caler L."/>
            <person name="Loftus B."/>
        </authorList>
    </citation>
    <scope>NUCLEOTIDE SEQUENCE [LARGE SCALE GENOMIC DNA]</scope>
    <source>
        <strain evidence="8 9">Neff</strain>
    </source>
</reference>
<feature type="domain" description="Sphingomyelin phosphodiesterase C-terminal" evidence="7">
    <location>
        <begin position="237"/>
        <end position="302"/>
    </location>
</feature>
<evidence type="ECO:0000256" key="2">
    <source>
        <dbReference type="ARBA" id="ARBA00008234"/>
    </source>
</evidence>
<keyword evidence="5" id="KW-0325">Glycoprotein</keyword>
<evidence type="ECO:0000256" key="4">
    <source>
        <dbReference type="ARBA" id="ARBA00022801"/>
    </source>
</evidence>
<protein>
    <submittedName>
        <fullName evidence="8">Sphingomyelin phosphodiesterase, acidlike 3B, putative</fullName>
    </submittedName>
</protein>
<keyword evidence="9" id="KW-1185">Reference proteome</keyword>
<proteinExistence type="inferred from homology"/>
<dbReference type="SUPFAM" id="SSF56300">
    <property type="entry name" value="Metallo-dependent phosphatases"/>
    <property type="match status" value="1"/>
</dbReference>
<feature type="domain" description="Calcineurin-like phosphoesterase" evidence="6">
    <location>
        <begin position="33"/>
        <end position="203"/>
    </location>
</feature>
<dbReference type="PANTHER" id="PTHR10340:SF55">
    <property type="entry name" value="ENDOPOLYPHOSPHATASE"/>
    <property type="match status" value="1"/>
</dbReference>
<dbReference type="GO" id="GO:0008081">
    <property type="term" value="F:phosphoric diester hydrolase activity"/>
    <property type="evidence" value="ECO:0007669"/>
    <property type="project" value="TreeGrafter"/>
</dbReference>
<dbReference type="InterPro" id="IPR004843">
    <property type="entry name" value="Calcineurin-like_PHP"/>
</dbReference>
<accession>L8GYB4</accession>
<dbReference type="Pfam" id="PF19272">
    <property type="entry name" value="ASMase_C"/>
    <property type="match status" value="1"/>
</dbReference>
<evidence type="ECO:0000259" key="6">
    <source>
        <dbReference type="Pfam" id="PF00149"/>
    </source>
</evidence>
<comment type="subcellular location">
    <subcellularLocation>
        <location evidence="1">Secreted</location>
    </subcellularLocation>
</comment>
<dbReference type="GO" id="GO:0006798">
    <property type="term" value="P:polyphosphate catabolic process"/>
    <property type="evidence" value="ECO:0007669"/>
    <property type="project" value="TreeGrafter"/>
</dbReference>
<dbReference type="GeneID" id="14919060"/>
<dbReference type="EMBL" id="KB007960">
    <property type="protein sequence ID" value="ELR18259.1"/>
    <property type="molecule type" value="Genomic_DNA"/>
</dbReference>
<evidence type="ECO:0000259" key="7">
    <source>
        <dbReference type="Pfam" id="PF19272"/>
    </source>
</evidence>
<dbReference type="OrthoDB" id="348678at2759"/>
<organism evidence="8 9">
    <name type="scientific">Acanthamoeba castellanii (strain ATCC 30010 / Neff)</name>
    <dbReference type="NCBI Taxonomy" id="1257118"/>
    <lineage>
        <taxon>Eukaryota</taxon>
        <taxon>Amoebozoa</taxon>
        <taxon>Discosea</taxon>
        <taxon>Longamoebia</taxon>
        <taxon>Centramoebida</taxon>
        <taxon>Acanthamoebidae</taxon>
        <taxon>Acanthamoeba</taxon>
    </lineage>
</organism>
<keyword evidence="4" id="KW-0378">Hydrolase</keyword>
<evidence type="ECO:0000256" key="5">
    <source>
        <dbReference type="ARBA" id="ARBA00023180"/>
    </source>
</evidence>
<gene>
    <name evidence="8" type="ORF">ACA1_370120</name>
</gene>
<dbReference type="VEuPathDB" id="AmoebaDB:ACA1_370120"/>
<dbReference type="InterPro" id="IPR029052">
    <property type="entry name" value="Metallo-depent_PP-like"/>
</dbReference>
<sequence length="397" mass="44635">MWAPSFNSEMCTMTRGADSPRSLVAEALSELGSLANQLKPDFILWSGDTGRHGATSPDDIYAETTMVTSLLRQVTNNYPWVLPVLGNNDCFDNCVGEKENDSITRNFTQIWSSYLKHVDSGQDFFRGGYMYTKISNQLLVLSLNTMFWTQRNCALNDQTSCGLPNSPGAVQFEWMEKVVSDPAHKHMNFILHGHIPPLAAPLNGDKVFFTSCLEKYHSFTKTYKDRIKGHLYADKHIDSFYVMPNNIGTVLVNPAVVPLFNTGIRVFSYDRKTGDLLNYWQHYINITKANDGAKPTLELEYSPLSPYHGSGGGGGGGGDPPGYGLKDLSQASWDWLDSMIVDNTTMKLLFERYYFVSYPVALPRGNREEAVEKLLHGQWEAHRKRQSTCHCSPWPTS</sequence>
<dbReference type="GO" id="GO:0004309">
    <property type="term" value="F:exopolyphosphatase activity"/>
    <property type="evidence" value="ECO:0007669"/>
    <property type="project" value="TreeGrafter"/>
</dbReference>
<dbReference type="Proteomes" id="UP000011083">
    <property type="component" value="Unassembled WGS sequence"/>
</dbReference>
<evidence type="ECO:0000313" key="9">
    <source>
        <dbReference type="Proteomes" id="UP000011083"/>
    </source>
</evidence>
<evidence type="ECO:0000256" key="1">
    <source>
        <dbReference type="ARBA" id="ARBA00004613"/>
    </source>
</evidence>
<dbReference type="RefSeq" id="XP_004340279.1">
    <property type="nucleotide sequence ID" value="XM_004340231.1"/>
</dbReference>